<dbReference type="PROSITE" id="PS50943">
    <property type="entry name" value="HTH_CROC1"/>
    <property type="match status" value="1"/>
</dbReference>
<dbReference type="Pfam" id="PF07883">
    <property type="entry name" value="Cupin_2"/>
    <property type="match status" value="1"/>
</dbReference>
<dbReference type="CDD" id="cd00093">
    <property type="entry name" value="HTH_XRE"/>
    <property type="match status" value="1"/>
</dbReference>
<protein>
    <submittedName>
        <fullName evidence="3">Helix-turn-helix domain-containing protein</fullName>
    </submittedName>
</protein>
<keyword evidence="1" id="KW-0238">DNA-binding</keyword>
<dbReference type="Gene3D" id="2.60.120.10">
    <property type="entry name" value="Jelly Rolls"/>
    <property type="match status" value="1"/>
</dbReference>
<feature type="domain" description="HTH cro/C1-type" evidence="2">
    <location>
        <begin position="35"/>
        <end position="89"/>
    </location>
</feature>
<dbReference type="InterPro" id="IPR001387">
    <property type="entry name" value="Cro/C1-type_HTH"/>
</dbReference>
<reference evidence="3" key="1">
    <citation type="submission" date="2022-11" db="EMBL/GenBank/DDBJ databases">
        <title>Robbsia betulipollinis sp. nov., isolated from pollen of birch (Betula pendula).</title>
        <authorList>
            <person name="Shi H."/>
            <person name="Ambika Manirajan B."/>
            <person name="Ratering S."/>
            <person name="Geissler-Plaum R."/>
            <person name="Schnell S."/>
        </authorList>
    </citation>
    <scope>NUCLEOTIDE SEQUENCE</scope>
    <source>
        <strain evidence="3">Bb-Pol-6</strain>
    </source>
</reference>
<evidence type="ECO:0000313" key="3">
    <source>
        <dbReference type="EMBL" id="MCY0385982.1"/>
    </source>
</evidence>
<evidence type="ECO:0000259" key="2">
    <source>
        <dbReference type="PROSITE" id="PS50943"/>
    </source>
</evidence>
<dbReference type="Proteomes" id="UP001082899">
    <property type="component" value="Unassembled WGS sequence"/>
</dbReference>
<evidence type="ECO:0000313" key="4">
    <source>
        <dbReference type="Proteomes" id="UP001082899"/>
    </source>
</evidence>
<dbReference type="InterPro" id="IPR011051">
    <property type="entry name" value="RmlC_Cupin_sf"/>
</dbReference>
<dbReference type="InterPro" id="IPR014710">
    <property type="entry name" value="RmlC-like_jellyroll"/>
</dbReference>
<dbReference type="RefSeq" id="WP_267845165.1">
    <property type="nucleotide sequence ID" value="NZ_JAPMXC010000001.1"/>
</dbReference>
<dbReference type="SUPFAM" id="SSF47413">
    <property type="entry name" value="lambda repressor-like DNA-binding domains"/>
    <property type="match status" value="1"/>
</dbReference>
<organism evidence="3 4">
    <name type="scientific">Robbsia betulipollinis</name>
    <dbReference type="NCBI Taxonomy" id="2981849"/>
    <lineage>
        <taxon>Bacteria</taxon>
        <taxon>Pseudomonadati</taxon>
        <taxon>Pseudomonadota</taxon>
        <taxon>Betaproteobacteria</taxon>
        <taxon>Burkholderiales</taxon>
        <taxon>Burkholderiaceae</taxon>
        <taxon>Robbsia</taxon>
    </lineage>
</organism>
<dbReference type="InterPro" id="IPR013096">
    <property type="entry name" value="Cupin_2"/>
</dbReference>
<dbReference type="Gene3D" id="1.10.260.40">
    <property type="entry name" value="lambda repressor-like DNA-binding domains"/>
    <property type="match status" value="1"/>
</dbReference>
<dbReference type="InterPro" id="IPR010982">
    <property type="entry name" value="Lambda_DNA-bd_dom_sf"/>
</dbReference>
<proteinExistence type="predicted"/>
<keyword evidence="4" id="KW-1185">Reference proteome</keyword>
<comment type="caution">
    <text evidence="3">The sequence shown here is derived from an EMBL/GenBank/DDBJ whole genome shotgun (WGS) entry which is preliminary data.</text>
</comment>
<dbReference type="PANTHER" id="PTHR46797:SF10">
    <property type="entry name" value="BLR1115 PROTEIN"/>
    <property type="match status" value="1"/>
</dbReference>
<dbReference type="Pfam" id="PF01381">
    <property type="entry name" value="HTH_3"/>
    <property type="match status" value="1"/>
</dbReference>
<sequence>MTTKRHLNNDEAGVDTVANATDEVDEIRLRMGRELKKHRSRKGMSLDNLAEMSGVSRAMISKIERGQSSPSTTILSKLVDALDISVSTLMSRQSERQDIVVIRHPQQHVLTDPVTGFSRRCLSPLLPGRGLDWLLAELPAGSNTGELTAHSLPIEEYIYVLKGSLVVTVADEITTLGASDSMYYRADVPHRFSNVSRASCQYFIVISPLRG</sequence>
<dbReference type="InterPro" id="IPR050807">
    <property type="entry name" value="TransReg_Diox_bact_type"/>
</dbReference>
<dbReference type="SMART" id="SM00530">
    <property type="entry name" value="HTH_XRE"/>
    <property type="match status" value="1"/>
</dbReference>
<evidence type="ECO:0000256" key="1">
    <source>
        <dbReference type="ARBA" id="ARBA00023125"/>
    </source>
</evidence>
<dbReference type="SUPFAM" id="SSF51182">
    <property type="entry name" value="RmlC-like cupins"/>
    <property type="match status" value="1"/>
</dbReference>
<dbReference type="CDD" id="cd02209">
    <property type="entry name" value="cupin_XRE_C"/>
    <property type="match status" value="1"/>
</dbReference>
<accession>A0ABT3ZHZ6</accession>
<dbReference type="PANTHER" id="PTHR46797">
    <property type="entry name" value="HTH-TYPE TRANSCRIPTIONAL REGULATOR"/>
    <property type="match status" value="1"/>
</dbReference>
<name>A0ABT3ZHZ6_9BURK</name>
<dbReference type="EMBL" id="JAPMXC010000001">
    <property type="protein sequence ID" value="MCY0385982.1"/>
    <property type="molecule type" value="Genomic_DNA"/>
</dbReference>
<gene>
    <name evidence="3" type="ORF">OVY01_01725</name>
</gene>